<dbReference type="InterPro" id="IPR015421">
    <property type="entry name" value="PyrdxlP-dep_Trfase_major"/>
</dbReference>
<dbReference type="InterPro" id="IPR015424">
    <property type="entry name" value="PyrdxlP-dep_Trfase"/>
</dbReference>
<dbReference type="GO" id="GO:0019878">
    <property type="term" value="P:lysine biosynthetic process via aminoadipic acid"/>
    <property type="evidence" value="ECO:0007669"/>
    <property type="project" value="TreeGrafter"/>
</dbReference>
<dbReference type="HOGENOM" id="CLU_017584_0_5_1"/>
<dbReference type="InterPro" id="IPR004839">
    <property type="entry name" value="Aminotransferase_I/II_large"/>
</dbReference>
<dbReference type="SUPFAM" id="SSF53383">
    <property type="entry name" value="PLP-dependent transferases"/>
    <property type="match status" value="1"/>
</dbReference>
<comment type="cofactor">
    <cofactor evidence="1">
        <name>pyridoxal 5'-phosphate</name>
        <dbReference type="ChEBI" id="CHEBI:597326"/>
    </cofactor>
</comment>
<dbReference type="STRING" id="1229662.W3WY72"/>
<dbReference type="InParanoid" id="W3WY72"/>
<dbReference type="Pfam" id="PF00155">
    <property type="entry name" value="Aminotran_1_2"/>
    <property type="match status" value="1"/>
</dbReference>
<evidence type="ECO:0000313" key="7">
    <source>
        <dbReference type="EMBL" id="ETS78785.1"/>
    </source>
</evidence>
<dbReference type="KEGG" id="pfy:PFICI_08638"/>
<dbReference type="OrthoDB" id="691673at2759"/>
<evidence type="ECO:0000256" key="4">
    <source>
        <dbReference type="ARBA" id="ARBA00022679"/>
    </source>
</evidence>
<evidence type="ECO:0000256" key="1">
    <source>
        <dbReference type="ARBA" id="ARBA00001933"/>
    </source>
</evidence>
<protein>
    <recommendedName>
        <fullName evidence="6">Aminotransferase class I/classII large domain-containing protein</fullName>
    </recommendedName>
</protein>
<keyword evidence="4" id="KW-0808">Transferase</keyword>
<evidence type="ECO:0000256" key="5">
    <source>
        <dbReference type="ARBA" id="ARBA00022898"/>
    </source>
</evidence>
<comment type="similarity">
    <text evidence="2">Belongs to the class-I pyridoxal-phosphate-dependent aminotransferase family.</text>
</comment>
<dbReference type="Gene3D" id="3.40.640.10">
    <property type="entry name" value="Type I PLP-dependent aspartate aminotransferase-like (Major domain)"/>
    <property type="match status" value="1"/>
</dbReference>
<reference evidence="8" key="1">
    <citation type="journal article" date="2015" name="BMC Genomics">
        <title>Genomic and transcriptomic analysis of the endophytic fungus Pestalotiopsis fici reveals its lifestyle and high potential for synthesis of natural products.</title>
        <authorList>
            <person name="Wang X."/>
            <person name="Zhang X."/>
            <person name="Liu L."/>
            <person name="Xiang M."/>
            <person name="Wang W."/>
            <person name="Sun X."/>
            <person name="Che Y."/>
            <person name="Guo L."/>
            <person name="Liu G."/>
            <person name="Guo L."/>
            <person name="Wang C."/>
            <person name="Yin W.B."/>
            <person name="Stadler M."/>
            <person name="Zhang X."/>
            <person name="Liu X."/>
        </authorList>
    </citation>
    <scope>NUCLEOTIDE SEQUENCE [LARGE SCALE GENOMIC DNA]</scope>
    <source>
        <strain evidence="8">W106-1 / CGMCC3.15140</strain>
    </source>
</reference>
<dbReference type="GO" id="GO:0008793">
    <property type="term" value="F:aromatic-amino-acid transaminase activity"/>
    <property type="evidence" value="ECO:0007669"/>
    <property type="project" value="TreeGrafter"/>
</dbReference>
<evidence type="ECO:0000256" key="2">
    <source>
        <dbReference type="ARBA" id="ARBA00007441"/>
    </source>
</evidence>
<dbReference type="eggNOG" id="KOG0634">
    <property type="taxonomic scope" value="Eukaryota"/>
</dbReference>
<dbReference type="OMA" id="ILCEEFT"/>
<dbReference type="PANTHER" id="PTHR42790">
    <property type="entry name" value="AMINOTRANSFERASE"/>
    <property type="match status" value="1"/>
</dbReference>
<gene>
    <name evidence="7" type="ORF">PFICI_08638</name>
</gene>
<sequence>MNDNETVAAVLETTATRKMNGHLPNAVDLSHHLNLLSRSRHPSPLKDIIKFMGYDGMISLAGGLPHPSLFPVYDASFTVSAPSPTADSLEIKLSNDSGETPPLSKFLQYGTCTGNAELRQWCLDFTRQIHRPAYKDFDVLLHPGNTNAWSKVVGLLCEKGDYILCESYTYPSSQALWIPNDNFAAPVAMDGEGITDTALEEILSTWDATHPGVKRPHVLYLVSVGSNPTGVSMGSERRRKIYEICVKYDVIIVEDDPYYFLQYPEIDTSGTPTEYTSTSNKEFLSSLVPSFLRFDRQGRVIRLESFSKTLAPGLRLGYFVANPLFTERLLRATEVETQDPSGLSQALVLALLTRWSRDGYITWLQNLRLEYQRRRDWMVAALRKSFDLAPASEYPELSGAEGGLVAAILGPNGSRVPVFSFIAPTGGMFIWTKFYFGHNAKYLALKNAAVEVDPEQIFANKLWAELAEERVLLTPGYYYHPWQGADKTSTTARGADPDSSHFRLAFSMTTKDDMELGIERMANVIRRSWSP</sequence>
<keyword evidence="5" id="KW-0663">Pyridoxal phosphate</keyword>
<dbReference type="GO" id="GO:0030170">
    <property type="term" value="F:pyridoxal phosphate binding"/>
    <property type="evidence" value="ECO:0007669"/>
    <property type="project" value="InterPro"/>
</dbReference>
<dbReference type="CDD" id="cd00609">
    <property type="entry name" value="AAT_like"/>
    <property type="match status" value="1"/>
</dbReference>
<keyword evidence="8" id="KW-1185">Reference proteome</keyword>
<dbReference type="EMBL" id="KI912114">
    <property type="protein sequence ID" value="ETS78785.1"/>
    <property type="molecule type" value="Genomic_DNA"/>
</dbReference>
<dbReference type="InterPro" id="IPR050859">
    <property type="entry name" value="Class-I_PLP-dep_aminotransf"/>
</dbReference>
<name>W3WY72_PESFW</name>
<evidence type="ECO:0000313" key="8">
    <source>
        <dbReference type="Proteomes" id="UP000030651"/>
    </source>
</evidence>
<dbReference type="GO" id="GO:0047536">
    <property type="term" value="F:2-aminoadipate transaminase activity"/>
    <property type="evidence" value="ECO:0007669"/>
    <property type="project" value="TreeGrafter"/>
</dbReference>
<evidence type="ECO:0000259" key="6">
    <source>
        <dbReference type="Pfam" id="PF00155"/>
    </source>
</evidence>
<dbReference type="GO" id="GO:0006571">
    <property type="term" value="P:tyrosine biosynthetic process"/>
    <property type="evidence" value="ECO:0007669"/>
    <property type="project" value="TreeGrafter"/>
</dbReference>
<proteinExistence type="inferred from homology"/>
<evidence type="ECO:0000256" key="3">
    <source>
        <dbReference type="ARBA" id="ARBA00022576"/>
    </source>
</evidence>
<dbReference type="GeneID" id="19273651"/>
<organism evidence="7 8">
    <name type="scientific">Pestalotiopsis fici (strain W106-1 / CGMCC3.15140)</name>
    <dbReference type="NCBI Taxonomy" id="1229662"/>
    <lineage>
        <taxon>Eukaryota</taxon>
        <taxon>Fungi</taxon>
        <taxon>Dikarya</taxon>
        <taxon>Ascomycota</taxon>
        <taxon>Pezizomycotina</taxon>
        <taxon>Sordariomycetes</taxon>
        <taxon>Xylariomycetidae</taxon>
        <taxon>Amphisphaeriales</taxon>
        <taxon>Sporocadaceae</taxon>
        <taxon>Pestalotiopsis</taxon>
    </lineage>
</organism>
<keyword evidence="3" id="KW-0032">Aminotransferase</keyword>
<dbReference type="AlphaFoldDB" id="W3WY72"/>
<dbReference type="PANTHER" id="PTHR42790:SF21">
    <property type="entry name" value="AROMATIC_AMINOADIPATE AMINOTRANSFERASE 1"/>
    <property type="match status" value="1"/>
</dbReference>
<dbReference type="GO" id="GO:0009074">
    <property type="term" value="P:aromatic amino acid family catabolic process"/>
    <property type="evidence" value="ECO:0007669"/>
    <property type="project" value="TreeGrafter"/>
</dbReference>
<dbReference type="Proteomes" id="UP000030651">
    <property type="component" value="Unassembled WGS sequence"/>
</dbReference>
<feature type="domain" description="Aminotransferase class I/classII large" evidence="6">
    <location>
        <begin position="105"/>
        <end position="515"/>
    </location>
</feature>
<accession>W3WY72</accession>
<dbReference type="RefSeq" id="XP_007835410.1">
    <property type="nucleotide sequence ID" value="XM_007837219.1"/>
</dbReference>